<gene>
    <name evidence="4" type="primary">clpP_53</name>
    <name evidence="4" type="ORF">SDC9_132101</name>
</gene>
<comment type="caution">
    <text evidence="4">The sequence shown here is derived from an EMBL/GenBank/DDBJ whole genome shotgun (WGS) entry which is preliminary data.</text>
</comment>
<evidence type="ECO:0000256" key="2">
    <source>
        <dbReference type="ARBA" id="ARBA00022490"/>
    </source>
</evidence>
<dbReference type="GO" id="GO:0004252">
    <property type="term" value="F:serine-type endopeptidase activity"/>
    <property type="evidence" value="ECO:0007669"/>
    <property type="project" value="UniProtKB-EC"/>
</dbReference>
<keyword evidence="2" id="KW-0963">Cytoplasm</keyword>
<dbReference type="InterPro" id="IPR029045">
    <property type="entry name" value="ClpP/crotonase-like_dom_sf"/>
</dbReference>
<dbReference type="GO" id="GO:0051117">
    <property type="term" value="F:ATPase binding"/>
    <property type="evidence" value="ECO:0007669"/>
    <property type="project" value="TreeGrafter"/>
</dbReference>
<dbReference type="GO" id="GO:0006515">
    <property type="term" value="P:protein quality control for misfolded or incompletely synthesized proteins"/>
    <property type="evidence" value="ECO:0007669"/>
    <property type="project" value="TreeGrafter"/>
</dbReference>
<protein>
    <submittedName>
        <fullName evidence="4">ATP-dependent Clp protease proteolytic subunit</fullName>
        <ecNumber evidence="4">3.4.21.92</ecNumber>
    </submittedName>
</protein>
<dbReference type="InterPro" id="IPR023562">
    <property type="entry name" value="ClpP/TepA"/>
</dbReference>
<keyword evidence="4" id="KW-0645">Protease</keyword>
<comment type="similarity">
    <text evidence="1">Belongs to the peptidase S14 family.</text>
</comment>
<dbReference type="PRINTS" id="PR00127">
    <property type="entry name" value="CLPPROTEASEP"/>
</dbReference>
<evidence type="ECO:0000313" key="4">
    <source>
        <dbReference type="EMBL" id="MPM85024.1"/>
    </source>
</evidence>
<dbReference type="NCBIfam" id="NF045542">
    <property type="entry name" value="Clp_rel_HeadMat"/>
    <property type="match status" value="1"/>
</dbReference>
<dbReference type="EMBL" id="VSSQ01033437">
    <property type="protein sequence ID" value="MPM85024.1"/>
    <property type="molecule type" value="Genomic_DNA"/>
</dbReference>
<sequence length="272" mass="31033">MSNIKRIWELKQAATPATLDMYVYGDVQGDYFDWWEWEQVESETSANHFRNELNKYPDAKQINIYINSYGGSVFEGTAIYSQLKRHPAEKIVYIDGFACSVASVIAMAGDKVIMPKNTMMMIHDAWNVAVGNARQLRKAADDLDVIMQGNRQAYLEKSNGKISEDKLVELLEAETWLTAEQCIEYGFADELLSKEADLTEAKQLLQKVNKTFEQQLSYNKALMAQAKEFDQSIKLKSLKTPTDPEPILQEPQELQENKAIKLMAALFAKKER</sequence>
<reference evidence="4" key="1">
    <citation type="submission" date="2019-08" db="EMBL/GenBank/DDBJ databases">
        <authorList>
            <person name="Kucharzyk K."/>
            <person name="Murdoch R.W."/>
            <person name="Higgins S."/>
            <person name="Loffler F."/>
        </authorList>
    </citation>
    <scope>NUCLEOTIDE SEQUENCE</scope>
</reference>
<evidence type="ECO:0000256" key="3">
    <source>
        <dbReference type="ARBA" id="ARBA00022801"/>
    </source>
</evidence>
<dbReference type="GO" id="GO:0004176">
    <property type="term" value="F:ATP-dependent peptidase activity"/>
    <property type="evidence" value="ECO:0007669"/>
    <property type="project" value="InterPro"/>
</dbReference>
<dbReference type="EC" id="3.4.21.92" evidence="4"/>
<evidence type="ECO:0000256" key="1">
    <source>
        <dbReference type="ARBA" id="ARBA00007039"/>
    </source>
</evidence>
<dbReference type="CDD" id="cd07016">
    <property type="entry name" value="S14_ClpP_1"/>
    <property type="match status" value="1"/>
</dbReference>
<dbReference type="GO" id="GO:0009368">
    <property type="term" value="C:endopeptidase Clp complex"/>
    <property type="evidence" value="ECO:0007669"/>
    <property type="project" value="TreeGrafter"/>
</dbReference>
<dbReference type="PANTHER" id="PTHR10381">
    <property type="entry name" value="ATP-DEPENDENT CLP PROTEASE PROTEOLYTIC SUBUNIT"/>
    <property type="match status" value="1"/>
</dbReference>
<organism evidence="4">
    <name type="scientific">bioreactor metagenome</name>
    <dbReference type="NCBI Taxonomy" id="1076179"/>
    <lineage>
        <taxon>unclassified sequences</taxon>
        <taxon>metagenomes</taxon>
        <taxon>ecological metagenomes</taxon>
    </lineage>
</organism>
<dbReference type="InterPro" id="IPR001907">
    <property type="entry name" value="ClpP"/>
</dbReference>
<keyword evidence="3 4" id="KW-0378">Hydrolase</keyword>
<dbReference type="Pfam" id="PF00574">
    <property type="entry name" value="CLP_protease"/>
    <property type="match status" value="1"/>
</dbReference>
<dbReference type="SUPFAM" id="SSF52096">
    <property type="entry name" value="ClpP/crotonase"/>
    <property type="match status" value="1"/>
</dbReference>
<name>A0A645D6Q9_9ZZZZ</name>
<proteinExistence type="inferred from homology"/>
<accession>A0A645D6Q9</accession>
<dbReference type="PANTHER" id="PTHR10381:SF70">
    <property type="entry name" value="ATP-DEPENDENT CLP PROTEASE PROTEOLYTIC SUBUNIT"/>
    <property type="match status" value="1"/>
</dbReference>
<dbReference type="AlphaFoldDB" id="A0A645D6Q9"/>
<dbReference type="Gene3D" id="3.90.226.10">
    <property type="entry name" value="2-enoyl-CoA Hydratase, Chain A, domain 1"/>
    <property type="match status" value="1"/>
</dbReference>